<reference evidence="17 18" key="1">
    <citation type="submission" date="2019-03" db="EMBL/GenBank/DDBJ databases">
        <title>Complete genome sequence of Paenisporosarcina antarctica CGMCC 1.6503T.</title>
        <authorList>
            <person name="Rong J.-C."/>
            <person name="Chi N.-Y."/>
            <person name="Zhang Q.-F."/>
        </authorList>
    </citation>
    <scope>NUCLEOTIDE SEQUENCE [LARGE SCALE GENOMIC DNA]</scope>
    <source>
        <strain evidence="17 18">CGMCC 1.6503</strain>
    </source>
</reference>
<comment type="pathway">
    <text evidence="3 15">Amino-acid biosynthesis; L-methionine biosynthesis via de novo pathway; L-homoserine from L-aspartate: step 1/3.</text>
</comment>
<dbReference type="FunFam" id="3.30.2130.10:FF:000001">
    <property type="entry name" value="Bifunctional aspartokinase/homoserine dehydrogenase"/>
    <property type="match status" value="1"/>
</dbReference>
<dbReference type="InterPro" id="IPR036393">
    <property type="entry name" value="AceGlu_kinase-like_sf"/>
</dbReference>
<evidence type="ECO:0000256" key="2">
    <source>
        <dbReference type="ARBA" id="ARBA00004766"/>
    </source>
</evidence>
<evidence type="ECO:0000256" key="9">
    <source>
        <dbReference type="ARBA" id="ARBA00022840"/>
    </source>
</evidence>
<evidence type="ECO:0000256" key="1">
    <source>
        <dbReference type="ARBA" id="ARBA00003121"/>
    </source>
</evidence>
<dbReference type="InterPro" id="IPR045865">
    <property type="entry name" value="ACT-like_dom_sf"/>
</dbReference>
<feature type="binding site" evidence="13">
    <location>
        <begin position="219"/>
        <end position="220"/>
    </location>
    <ligand>
        <name>ATP</name>
        <dbReference type="ChEBI" id="CHEBI:30616"/>
    </ligand>
</feature>
<dbReference type="PIRSF" id="PIRSF000726">
    <property type="entry name" value="Asp_kin"/>
    <property type="match status" value="1"/>
</dbReference>
<keyword evidence="6 14" id="KW-0808">Transferase</keyword>
<feature type="binding site" evidence="13">
    <location>
        <position position="230"/>
    </location>
    <ligand>
        <name>ATP</name>
        <dbReference type="ChEBI" id="CHEBI:30616"/>
    </ligand>
</feature>
<organism evidence="17 18">
    <name type="scientific">Paenisporosarcina antarctica</name>
    <dbReference type="NCBI Taxonomy" id="417367"/>
    <lineage>
        <taxon>Bacteria</taxon>
        <taxon>Bacillati</taxon>
        <taxon>Bacillota</taxon>
        <taxon>Bacilli</taxon>
        <taxon>Bacillales</taxon>
        <taxon>Caryophanaceae</taxon>
        <taxon>Paenisporosarcina</taxon>
    </lineage>
</organism>
<dbReference type="Proteomes" id="UP000294292">
    <property type="component" value="Chromosome"/>
</dbReference>
<feature type="domain" description="ACT" evidence="16">
    <location>
        <begin position="389"/>
        <end position="454"/>
    </location>
</feature>
<name>A0A4P7A0R6_9BACL</name>
<evidence type="ECO:0000256" key="3">
    <source>
        <dbReference type="ARBA" id="ARBA00004986"/>
    </source>
</evidence>
<dbReference type="UniPathway" id="UPA00050">
    <property type="reaction ID" value="UER00461"/>
</dbReference>
<comment type="catalytic activity">
    <reaction evidence="12 14">
        <text>L-aspartate + ATP = 4-phospho-L-aspartate + ADP</text>
        <dbReference type="Rhea" id="RHEA:23776"/>
        <dbReference type="ChEBI" id="CHEBI:29991"/>
        <dbReference type="ChEBI" id="CHEBI:30616"/>
        <dbReference type="ChEBI" id="CHEBI:57535"/>
        <dbReference type="ChEBI" id="CHEBI:456216"/>
        <dbReference type="EC" id="2.7.2.4"/>
    </reaction>
</comment>
<keyword evidence="9 13" id="KW-0067">ATP-binding</keyword>
<dbReference type="GO" id="GO:0019877">
    <property type="term" value="P:diaminopimelate biosynthetic process"/>
    <property type="evidence" value="ECO:0007669"/>
    <property type="project" value="UniProtKB-KW"/>
</dbReference>
<dbReference type="NCBIfam" id="NF006540">
    <property type="entry name" value="PRK09034.1"/>
    <property type="match status" value="1"/>
</dbReference>
<feature type="binding site" evidence="13">
    <location>
        <begin position="5"/>
        <end position="8"/>
    </location>
    <ligand>
        <name>ATP</name>
        <dbReference type="ChEBI" id="CHEBI:30616"/>
    </ligand>
</feature>
<dbReference type="Pfam" id="PF00696">
    <property type="entry name" value="AA_kinase"/>
    <property type="match status" value="1"/>
</dbReference>
<dbReference type="UniPathway" id="UPA00051">
    <property type="reaction ID" value="UER00462"/>
</dbReference>
<keyword evidence="18" id="KW-1185">Reference proteome</keyword>
<evidence type="ECO:0000256" key="14">
    <source>
        <dbReference type="RuleBase" id="RU003448"/>
    </source>
</evidence>
<proteinExistence type="inferred from homology"/>
<gene>
    <name evidence="17" type="ORF">E2636_15065</name>
</gene>
<dbReference type="InterPro" id="IPR002912">
    <property type="entry name" value="ACT_dom"/>
</dbReference>
<dbReference type="EC" id="2.7.2.4" evidence="14"/>
<dbReference type="CDD" id="cd04916">
    <property type="entry name" value="ACT_AKiii-YclM-BS_2"/>
    <property type="match status" value="1"/>
</dbReference>
<dbReference type="NCBIfam" id="TIGR00657">
    <property type="entry name" value="asp_kinases"/>
    <property type="match status" value="1"/>
</dbReference>
<dbReference type="GO" id="GO:0009089">
    <property type="term" value="P:lysine biosynthetic process via diaminopimelate"/>
    <property type="evidence" value="ECO:0007669"/>
    <property type="project" value="UniProtKB-UniPathway"/>
</dbReference>
<dbReference type="EMBL" id="CP038015">
    <property type="protein sequence ID" value="QBP42392.1"/>
    <property type="molecule type" value="Genomic_DNA"/>
</dbReference>
<evidence type="ECO:0000256" key="8">
    <source>
        <dbReference type="ARBA" id="ARBA00022777"/>
    </source>
</evidence>
<dbReference type="InterPro" id="IPR054352">
    <property type="entry name" value="ACT_Aspartokinase"/>
</dbReference>
<dbReference type="InterPro" id="IPR018042">
    <property type="entry name" value="Aspartate_kinase_CS"/>
</dbReference>
<keyword evidence="7 13" id="KW-0547">Nucleotide-binding</keyword>
<evidence type="ECO:0000256" key="12">
    <source>
        <dbReference type="ARBA" id="ARBA00047872"/>
    </source>
</evidence>
<dbReference type="GO" id="GO:0005524">
    <property type="term" value="F:ATP binding"/>
    <property type="evidence" value="ECO:0007669"/>
    <property type="project" value="UniProtKB-KW"/>
</dbReference>
<dbReference type="GO" id="GO:0009088">
    <property type="term" value="P:threonine biosynthetic process"/>
    <property type="evidence" value="ECO:0007669"/>
    <property type="project" value="UniProtKB-UniPathway"/>
</dbReference>
<evidence type="ECO:0000256" key="7">
    <source>
        <dbReference type="ARBA" id="ARBA00022741"/>
    </source>
</evidence>
<dbReference type="CDD" id="cd04245">
    <property type="entry name" value="AAK_AKiii-YclM-BS"/>
    <property type="match status" value="1"/>
</dbReference>
<dbReference type="GO" id="GO:0009090">
    <property type="term" value="P:homoserine biosynthetic process"/>
    <property type="evidence" value="ECO:0007669"/>
    <property type="project" value="TreeGrafter"/>
</dbReference>
<evidence type="ECO:0000256" key="4">
    <source>
        <dbReference type="ARBA" id="ARBA00005139"/>
    </source>
</evidence>
<evidence type="ECO:0000256" key="5">
    <source>
        <dbReference type="ARBA" id="ARBA00010122"/>
    </source>
</evidence>
<keyword evidence="10" id="KW-0220">Diaminopimelate biosynthesis</keyword>
<evidence type="ECO:0000313" key="17">
    <source>
        <dbReference type="EMBL" id="QBP42392.1"/>
    </source>
</evidence>
<comment type="similarity">
    <text evidence="5 14">Belongs to the aspartokinase family.</text>
</comment>
<dbReference type="Pfam" id="PF22468">
    <property type="entry name" value="ACT_9"/>
    <property type="match status" value="1"/>
</dbReference>
<accession>A0A4P7A0R6</accession>
<comment type="function">
    <text evidence="1">Catalyzes the phosphorylation of the beta-carboxyl group of aspartic acid with ATP to yield 4-phospho-L-aspartate, which is involved in the branched biosynthetic pathway leading to the biosynthesis of amino acids threonine, isoleucine and methionine.</text>
</comment>
<evidence type="ECO:0000259" key="16">
    <source>
        <dbReference type="PROSITE" id="PS51671"/>
    </source>
</evidence>
<dbReference type="OrthoDB" id="9799110at2"/>
<keyword evidence="8 14" id="KW-0418">Kinase</keyword>
<feature type="binding site" evidence="13">
    <location>
        <position position="120"/>
    </location>
    <ligand>
        <name>substrate</name>
    </ligand>
</feature>
<dbReference type="RefSeq" id="WP_134210942.1">
    <property type="nucleotide sequence ID" value="NZ_CP038015.1"/>
</dbReference>
<dbReference type="PROSITE" id="PS00324">
    <property type="entry name" value="ASPARTOKINASE"/>
    <property type="match status" value="1"/>
</dbReference>
<evidence type="ECO:0000256" key="13">
    <source>
        <dbReference type="PIRSR" id="PIRSR000726-1"/>
    </source>
</evidence>
<keyword evidence="11" id="KW-0457">Lysine biosynthesis</keyword>
<dbReference type="InterPro" id="IPR035804">
    <property type="entry name" value="AKIII_YclM_N"/>
</dbReference>
<dbReference type="PROSITE" id="PS51671">
    <property type="entry name" value="ACT"/>
    <property type="match status" value="1"/>
</dbReference>
<feature type="binding site" evidence="13">
    <location>
        <position position="49"/>
    </location>
    <ligand>
        <name>substrate</name>
    </ligand>
</feature>
<dbReference type="Gene3D" id="3.30.2130.10">
    <property type="entry name" value="VC0802-like"/>
    <property type="match status" value="1"/>
</dbReference>
<comment type="pathway">
    <text evidence="4 15">Amino-acid biosynthesis; L-threonine biosynthesis; L-threonine from L-aspartate: step 1/5.</text>
</comment>
<protein>
    <recommendedName>
        <fullName evidence="14">Aspartokinase</fullName>
        <ecNumber evidence="14">2.7.2.4</ecNumber>
    </recommendedName>
</protein>
<dbReference type="PANTHER" id="PTHR21499:SF67">
    <property type="entry name" value="ASPARTOKINASE 3"/>
    <property type="match status" value="1"/>
</dbReference>
<dbReference type="GO" id="GO:0005829">
    <property type="term" value="C:cytosol"/>
    <property type="evidence" value="ECO:0007669"/>
    <property type="project" value="TreeGrafter"/>
</dbReference>
<dbReference type="FunFam" id="3.40.1160.10:FF:000027">
    <property type="entry name" value="Aspartokinase"/>
    <property type="match status" value="1"/>
</dbReference>
<dbReference type="GO" id="GO:0004072">
    <property type="term" value="F:aspartate kinase activity"/>
    <property type="evidence" value="ECO:0007669"/>
    <property type="project" value="UniProtKB-EC"/>
</dbReference>
<keyword evidence="15" id="KW-0028">Amino-acid biosynthesis</keyword>
<sequence>MKVCKFGGTSVASAQQIKKVAAIVRADPSRRIVVVSAPGKRFEDDVKVTDLLINLSHAALRGENVEEQFNKVIDRYDNIANGLGLGCEIQDIIKLDLYNRLASDKENPRIFLDQLQASGEDNLAKLVAAYFNTVGLHAEYVSPKEAGLLVNDLPQRAQALPEAYNRLSTLKDKDTITVFPGFFGYTEEGVLRTFERGGSDITGSILAAAVKAELYENFTDVDCVFVANPRIIDSPVEIDKMTYREMRELSYAGFSVLHDEALMPAFKESVPVCIKNTNNPLAPGTMIVAERESSFRPVTGISADSGFSTLFVSKYLMNREIGFGRKLLQILEDEEISYEHTPSGIDNLSVILRSHQLTPDKEARIVDRVKTELQADEVNFRSNFSMVVIVGEGMRNSTGLAARATTAISRTGANIEMINQGSSEVSLVFGVLKQDETKILKELYKEFFSPVLVV</sequence>
<dbReference type="InterPro" id="IPR001341">
    <property type="entry name" value="Asp_kinase"/>
</dbReference>
<dbReference type="CDD" id="cd04911">
    <property type="entry name" value="ACT_AKiii-YclM-BS_1"/>
    <property type="match status" value="1"/>
</dbReference>
<evidence type="ECO:0000313" key="18">
    <source>
        <dbReference type="Proteomes" id="UP000294292"/>
    </source>
</evidence>
<dbReference type="KEGG" id="panc:E2636_15065"/>
<dbReference type="InterPro" id="IPR005260">
    <property type="entry name" value="Asp_kin_monofn"/>
</dbReference>
<dbReference type="AlphaFoldDB" id="A0A4P7A0R6"/>
<evidence type="ECO:0000256" key="6">
    <source>
        <dbReference type="ARBA" id="ARBA00022679"/>
    </source>
</evidence>
<evidence type="ECO:0000256" key="15">
    <source>
        <dbReference type="RuleBase" id="RU004249"/>
    </source>
</evidence>
<evidence type="ECO:0000256" key="11">
    <source>
        <dbReference type="ARBA" id="ARBA00023154"/>
    </source>
</evidence>
<dbReference type="UniPathway" id="UPA00034">
    <property type="reaction ID" value="UER00015"/>
</dbReference>
<dbReference type="InterPro" id="IPR001048">
    <property type="entry name" value="Asp/Glu/Uridylate_kinase"/>
</dbReference>
<evidence type="ECO:0000256" key="10">
    <source>
        <dbReference type="ARBA" id="ARBA00022915"/>
    </source>
</evidence>
<dbReference type="SUPFAM" id="SSF53633">
    <property type="entry name" value="Carbamate kinase-like"/>
    <property type="match status" value="1"/>
</dbReference>
<dbReference type="SUPFAM" id="SSF55021">
    <property type="entry name" value="ACT-like"/>
    <property type="match status" value="2"/>
</dbReference>
<dbReference type="PANTHER" id="PTHR21499">
    <property type="entry name" value="ASPARTATE KINASE"/>
    <property type="match status" value="1"/>
</dbReference>
<dbReference type="Gene3D" id="3.40.1160.10">
    <property type="entry name" value="Acetylglutamate kinase-like"/>
    <property type="match status" value="1"/>
</dbReference>
<comment type="pathway">
    <text evidence="2 15">Amino-acid biosynthesis; L-lysine biosynthesis via DAP pathway; (S)-tetrahydrodipicolinate from L-aspartate: step 1/4.</text>
</comment>